<evidence type="ECO:0000256" key="1">
    <source>
        <dbReference type="SAM" id="SignalP"/>
    </source>
</evidence>
<evidence type="ECO:0000313" key="3">
    <source>
        <dbReference type="Proteomes" id="UP000254764"/>
    </source>
</evidence>
<dbReference type="EMBL" id="UEYP01000001">
    <property type="protein sequence ID" value="SSC65681.1"/>
    <property type="molecule type" value="Genomic_DNA"/>
</dbReference>
<dbReference type="OrthoDB" id="8401399at2"/>
<feature type="signal peptide" evidence="1">
    <location>
        <begin position="1"/>
        <end position="24"/>
    </location>
</feature>
<keyword evidence="3" id="KW-1185">Reference proteome</keyword>
<organism evidence="2 3">
    <name type="scientific">Ciceribacter selenitireducens ATCC BAA-1503</name>
    <dbReference type="NCBI Taxonomy" id="1336235"/>
    <lineage>
        <taxon>Bacteria</taxon>
        <taxon>Pseudomonadati</taxon>
        <taxon>Pseudomonadota</taxon>
        <taxon>Alphaproteobacteria</taxon>
        <taxon>Hyphomicrobiales</taxon>
        <taxon>Rhizobiaceae</taxon>
        <taxon>Ciceribacter</taxon>
    </lineage>
</organism>
<evidence type="ECO:0000313" key="2">
    <source>
        <dbReference type="EMBL" id="SSC65681.1"/>
    </source>
</evidence>
<keyword evidence="1" id="KW-0732">Signal</keyword>
<dbReference type="Proteomes" id="UP000254764">
    <property type="component" value="Unassembled WGS sequence"/>
</dbReference>
<accession>A0A376ACU1</accession>
<reference evidence="3" key="1">
    <citation type="submission" date="2018-07" db="EMBL/GenBank/DDBJ databases">
        <authorList>
            <person name="Peiro R."/>
            <person name="Begona"/>
            <person name="Cbmso G."/>
            <person name="Lopez M."/>
            <person name="Gonzalez S."/>
        </authorList>
    </citation>
    <scope>NUCLEOTIDE SEQUENCE [LARGE SCALE GENOMIC DNA]</scope>
</reference>
<name>A0A376ACU1_9HYPH</name>
<proteinExistence type="predicted"/>
<protein>
    <submittedName>
        <fullName evidence="2">Uncharacterized protein</fullName>
    </submittedName>
</protein>
<sequence>MGRITGALFASLSLLTVATSPAIADDAQLAAILFGRNYNDGVTAVSVWPGHADRGGGGAAEPTLQTPARLRAAQAEVAADPTLQAAIERRHIALHNVVWVETAANGGRILYYR</sequence>
<gene>
    <name evidence="2" type="ORF">RHIZ70_1389</name>
</gene>
<dbReference type="AlphaFoldDB" id="A0A376ACU1"/>
<feature type="chain" id="PRO_5016763011" evidence="1">
    <location>
        <begin position="25"/>
        <end position="113"/>
    </location>
</feature>
<dbReference type="RefSeq" id="WP_115668731.1">
    <property type="nucleotide sequence ID" value="NZ_UEYP01000001.1"/>
</dbReference>